<feature type="compositionally biased region" description="Low complexity" evidence="2">
    <location>
        <begin position="64"/>
        <end position="76"/>
    </location>
</feature>
<keyword evidence="1" id="KW-0175">Coiled coil</keyword>
<dbReference type="Gramene" id="mRNA:HanXRQr2_Chr12g0538201">
    <property type="protein sequence ID" value="mRNA:HanXRQr2_Chr12g0538201"/>
    <property type="gene ID" value="HanXRQr2_Chr12g0538201"/>
</dbReference>
<dbReference type="OrthoDB" id="1721092at2759"/>
<reference evidence="3" key="3">
    <citation type="submission" date="2020-06" db="EMBL/GenBank/DDBJ databases">
        <title>Helianthus annuus Genome sequencing and assembly Release 2.</title>
        <authorList>
            <person name="Gouzy J."/>
            <person name="Langlade N."/>
            <person name="Munos S."/>
        </authorList>
    </citation>
    <scope>NUCLEOTIDE SEQUENCE</scope>
    <source>
        <tissue evidence="3">Leaves</tissue>
    </source>
</reference>
<dbReference type="AlphaFoldDB" id="A0A251T169"/>
<dbReference type="Proteomes" id="UP000215914">
    <property type="component" value="Chromosome 12"/>
</dbReference>
<dbReference type="InParanoid" id="A0A251T169"/>
<evidence type="ECO:0000313" key="4">
    <source>
        <dbReference type="EMBL" id="OTG04875.1"/>
    </source>
</evidence>
<dbReference type="PANTHER" id="PTHR37614:SF2">
    <property type="entry name" value="OS02G0121400 PROTEIN"/>
    <property type="match status" value="1"/>
</dbReference>
<proteinExistence type="predicted"/>
<gene>
    <name evidence="4" type="ORF">HannXRQ_Chr12g0367241</name>
    <name evidence="3" type="ORF">HanXRQr2_Chr12g0538201</name>
</gene>
<dbReference type="PANTHER" id="PTHR37614">
    <property type="entry name" value="OS02G0121400 PROTEIN"/>
    <property type="match status" value="1"/>
</dbReference>
<feature type="region of interest" description="Disordered" evidence="2">
    <location>
        <begin position="55"/>
        <end position="90"/>
    </location>
</feature>
<reference evidence="3 5" key="1">
    <citation type="journal article" date="2017" name="Nature">
        <title>The sunflower genome provides insights into oil metabolism, flowering and Asterid evolution.</title>
        <authorList>
            <person name="Badouin H."/>
            <person name="Gouzy J."/>
            <person name="Grassa C.J."/>
            <person name="Murat F."/>
            <person name="Staton S.E."/>
            <person name="Cottret L."/>
            <person name="Lelandais-Briere C."/>
            <person name="Owens G.L."/>
            <person name="Carrere S."/>
            <person name="Mayjonade B."/>
            <person name="Legrand L."/>
            <person name="Gill N."/>
            <person name="Kane N.C."/>
            <person name="Bowers J.E."/>
            <person name="Hubner S."/>
            <person name="Bellec A."/>
            <person name="Berard A."/>
            <person name="Berges H."/>
            <person name="Blanchet N."/>
            <person name="Boniface M.C."/>
            <person name="Brunel D."/>
            <person name="Catrice O."/>
            <person name="Chaidir N."/>
            <person name="Claudel C."/>
            <person name="Donnadieu C."/>
            <person name="Faraut T."/>
            <person name="Fievet G."/>
            <person name="Helmstetter N."/>
            <person name="King M."/>
            <person name="Knapp S.J."/>
            <person name="Lai Z."/>
            <person name="Le Paslier M.C."/>
            <person name="Lippi Y."/>
            <person name="Lorenzon L."/>
            <person name="Mandel J.R."/>
            <person name="Marage G."/>
            <person name="Marchand G."/>
            <person name="Marquand E."/>
            <person name="Bret-Mestries E."/>
            <person name="Morien E."/>
            <person name="Nambeesan S."/>
            <person name="Nguyen T."/>
            <person name="Pegot-Espagnet P."/>
            <person name="Pouilly N."/>
            <person name="Raftis F."/>
            <person name="Sallet E."/>
            <person name="Schiex T."/>
            <person name="Thomas J."/>
            <person name="Vandecasteele C."/>
            <person name="Vares D."/>
            <person name="Vear F."/>
            <person name="Vautrin S."/>
            <person name="Crespi M."/>
            <person name="Mangin B."/>
            <person name="Burke J.M."/>
            <person name="Salse J."/>
            <person name="Munos S."/>
            <person name="Vincourt P."/>
            <person name="Rieseberg L.H."/>
            <person name="Langlade N.B."/>
        </authorList>
    </citation>
    <scope>NUCLEOTIDE SEQUENCE [LARGE SCALE GENOMIC DNA]</scope>
    <source>
        <strain evidence="5">cv. SF193</strain>
        <tissue evidence="3">Leaves</tissue>
    </source>
</reference>
<feature type="coiled-coil region" evidence="1">
    <location>
        <begin position="94"/>
        <end position="125"/>
    </location>
</feature>
<protein>
    <submittedName>
        <fullName evidence="3">Transcription factor bZIP family</fullName>
    </submittedName>
</protein>
<organism evidence="4 5">
    <name type="scientific">Helianthus annuus</name>
    <name type="common">Common sunflower</name>
    <dbReference type="NCBI Taxonomy" id="4232"/>
    <lineage>
        <taxon>Eukaryota</taxon>
        <taxon>Viridiplantae</taxon>
        <taxon>Streptophyta</taxon>
        <taxon>Embryophyta</taxon>
        <taxon>Tracheophyta</taxon>
        <taxon>Spermatophyta</taxon>
        <taxon>Magnoliopsida</taxon>
        <taxon>eudicotyledons</taxon>
        <taxon>Gunneridae</taxon>
        <taxon>Pentapetalae</taxon>
        <taxon>asterids</taxon>
        <taxon>campanulids</taxon>
        <taxon>Asterales</taxon>
        <taxon>Asteraceae</taxon>
        <taxon>Asteroideae</taxon>
        <taxon>Heliantheae alliance</taxon>
        <taxon>Heliantheae</taxon>
        <taxon>Helianthus</taxon>
    </lineage>
</organism>
<keyword evidence="5" id="KW-1185">Reference proteome</keyword>
<reference evidence="4" key="2">
    <citation type="submission" date="2017-02" db="EMBL/GenBank/DDBJ databases">
        <title>Sunflower complete genome.</title>
        <authorList>
            <person name="Langlade N."/>
            <person name="Munos S."/>
        </authorList>
    </citation>
    <scope>NUCLEOTIDE SEQUENCE [LARGE SCALE GENOMIC DNA]</scope>
    <source>
        <tissue evidence="4">Leaves</tissue>
    </source>
</reference>
<accession>A0A251T169</accession>
<dbReference type="EMBL" id="MNCJ02000327">
    <property type="protein sequence ID" value="KAF5777653.1"/>
    <property type="molecule type" value="Genomic_DNA"/>
</dbReference>
<dbReference type="EMBL" id="CM007901">
    <property type="protein sequence ID" value="OTG04875.1"/>
    <property type="molecule type" value="Genomic_DNA"/>
</dbReference>
<evidence type="ECO:0000256" key="2">
    <source>
        <dbReference type="SAM" id="MobiDB-lite"/>
    </source>
</evidence>
<name>A0A251T169_HELAN</name>
<evidence type="ECO:0000313" key="3">
    <source>
        <dbReference type="EMBL" id="KAF5777653.1"/>
    </source>
</evidence>
<evidence type="ECO:0000256" key="1">
    <source>
        <dbReference type="SAM" id="Coils"/>
    </source>
</evidence>
<sequence>MEVEDDWELPGEEEVEVGHTLLDFPNTWPKRELVGRTTFTWGFKKKRSILLDMKSESLSQPEKSPSTPLSFLPLPSGGDHNNRKPPLAPTKVFKRKATDDLMEVYNRLQQEKETLVKQLKAMKTLHQDLTYENLELKAKGQKIKYPRNMEDYHIWNSSMKTVGQQITMFAPARTLR</sequence>
<evidence type="ECO:0000313" key="5">
    <source>
        <dbReference type="Proteomes" id="UP000215914"/>
    </source>
</evidence>